<dbReference type="InterPro" id="IPR029403">
    <property type="entry name" value="RESP18_dom"/>
</dbReference>
<dbReference type="GO" id="GO:0005783">
    <property type="term" value="C:endoplasmic reticulum"/>
    <property type="evidence" value="ECO:0007669"/>
    <property type="project" value="TreeGrafter"/>
</dbReference>
<feature type="domain" description="RESP18" evidence="3">
    <location>
        <begin position="1"/>
        <end position="40"/>
    </location>
</feature>
<organism evidence="4 5">
    <name type="scientific">Rhinolophus ferrumequinum</name>
    <name type="common">Greater horseshoe bat</name>
    <dbReference type="NCBI Taxonomy" id="59479"/>
    <lineage>
        <taxon>Eukaryota</taxon>
        <taxon>Metazoa</taxon>
        <taxon>Chordata</taxon>
        <taxon>Craniata</taxon>
        <taxon>Vertebrata</taxon>
        <taxon>Euteleostomi</taxon>
        <taxon>Mammalia</taxon>
        <taxon>Eutheria</taxon>
        <taxon>Laurasiatheria</taxon>
        <taxon>Chiroptera</taxon>
        <taxon>Yinpterochiroptera</taxon>
        <taxon>Rhinolophoidea</taxon>
        <taxon>Rhinolophidae</taxon>
        <taxon>Rhinolophinae</taxon>
        <taxon>Rhinolophus</taxon>
    </lineage>
</organism>
<comment type="subcellular location">
    <subcellularLocation>
        <location evidence="1">Cytoplasmic vesicle</location>
        <location evidence="1">Secretory vesicle</location>
    </subcellularLocation>
</comment>
<evidence type="ECO:0000313" key="4">
    <source>
        <dbReference type="EMBL" id="KAF6362088.1"/>
    </source>
</evidence>
<dbReference type="Proteomes" id="UP000585614">
    <property type="component" value="Unassembled WGS sequence"/>
</dbReference>
<protein>
    <submittedName>
        <fullName evidence="4">Regulated endocrine specific protein 18</fullName>
    </submittedName>
</protein>
<gene>
    <name evidence="4" type="ORF">mRhiFer1_014260</name>
</gene>
<dbReference type="PANTHER" id="PTHR17314">
    <property type="entry name" value="REGULATED ENDOCRINE SPECIFIC PROTEIN 18"/>
    <property type="match status" value="1"/>
</dbReference>
<dbReference type="EMBL" id="JACAGC010000006">
    <property type="protein sequence ID" value="KAF6362088.1"/>
    <property type="molecule type" value="Genomic_DNA"/>
</dbReference>
<evidence type="ECO:0000313" key="5">
    <source>
        <dbReference type="Proteomes" id="UP000585614"/>
    </source>
</evidence>
<accession>A0A7J7YJV5</accession>
<dbReference type="InterPro" id="IPR024833">
    <property type="entry name" value="RESP18"/>
</dbReference>
<dbReference type="Pfam" id="PF14948">
    <property type="entry name" value="RESP18"/>
    <property type="match status" value="1"/>
</dbReference>
<keyword evidence="2" id="KW-0968">Cytoplasmic vesicle</keyword>
<proteinExistence type="predicted"/>
<dbReference type="GO" id="GO:0030133">
    <property type="term" value="C:transport vesicle"/>
    <property type="evidence" value="ECO:0007669"/>
    <property type="project" value="UniProtKB-SubCell"/>
</dbReference>
<dbReference type="PANTHER" id="PTHR17314:SF0">
    <property type="entry name" value="REGULATED ENDOCRINE-SPECIFIC PROTEIN 18"/>
    <property type="match status" value="1"/>
</dbReference>
<evidence type="ECO:0000256" key="1">
    <source>
        <dbReference type="ARBA" id="ARBA00004398"/>
    </source>
</evidence>
<dbReference type="AlphaFoldDB" id="A0A7J7YJV5"/>
<evidence type="ECO:0000259" key="3">
    <source>
        <dbReference type="Pfam" id="PF14948"/>
    </source>
</evidence>
<reference evidence="4 5" key="1">
    <citation type="journal article" date="2020" name="Nature">
        <title>Six reference-quality genomes reveal evolution of bat adaptations.</title>
        <authorList>
            <person name="Jebb D."/>
            <person name="Huang Z."/>
            <person name="Pippel M."/>
            <person name="Hughes G.M."/>
            <person name="Lavrichenko K."/>
            <person name="Devanna P."/>
            <person name="Winkler S."/>
            <person name="Jermiin L.S."/>
            <person name="Skirmuntt E.C."/>
            <person name="Katzourakis A."/>
            <person name="Burkitt-Gray L."/>
            <person name="Ray D.A."/>
            <person name="Sullivan K.A.M."/>
            <person name="Roscito J.G."/>
            <person name="Kirilenko B.M."/>
            <person name="Davalos L.M."/>
            <person name="Corthals A.P."/>
            <person name="Power M.L."/>
            <person name="Jones G."/>
            <person name="Ransome R.D."/>
            <person name="Dechmann D.K.N."/>
            <person name="Locatelli A.G."/>
            <person name="Puechmaille S.J."/>
            <person name="Fedrigo O."/>
            <person name="Jarvis E.D."/>
            <person name="Hiller M."/>
            <person name="Vernes S.C."/>
            <person name="Myers E.W."/>
            <person name="Teeling E.C."/>
        </authorList>
    </citation>
    <scope>NUCLEOTIDE SEQUENCE [LARGE SCALE GENOMIC DNA]</scope>
    <source>
        <strain evidence="4">MRhiFer1</strain>
        <tissue evidence="4">Lung</tissue>
    </source>
</reference>
<comment type="caution">
    <text evidence="4">The sequence shown here is derived from an EMBL/GenBank/DDBJ whole genome shotgun (WGS) entry which is preliminary data.</text>
</comment>
<sequence>MRNGQADFATKTTELRGKHEEKLQLLFPKSPVTEVKREHCLKSTAEVVPKVLKQELTNHGKDPLQNVLEPFPTLSHNLIAD</sequence>
<name>A0A7J7YJV5_RHIFE</name>
<evidence type="ECO:0000256" key="2">
    <source>
        <dbReference type="ARBA" id="ARBA00023329"/>
    </source>
</evidence>